<evidence type="ECO:0000313" key="2">
    <source>
        <dbReference type="Proteomes" id="UP000282876"/>
    </source>
</evidence>
<evidence type="ECO:0000313" key="1">
    <source>
        <dbReference type="EMBL" id="RVD93418.1"/>
    </source>
</evidence>
<dbReference type="AlphaFoldDB" id="A0A437AQK9"/>
<dbReference type="EMBL" id="RCSS01000015">
    <property type="protein sequence ID" value="RVD93418.1"/>
    <property type="molecule type" value="Genomic_DNA"/>
</dbReference>
<sequence length="121" mass="14996">MFEIFFYAYEFDTGKFNKYQLKDLVNHFNFEKFQNFFERIYFDDLIKSQNKSKQWLDKIYSNKLITEDFYLEVKGLFENIFELTGNIFKEVDLYAKVYKSIMKKLDRFIEKMEMIVQEDDE</sequence>
<dbReference type="Proteomes" id="UP000282876">
    <property type="component" value="Unassembled WGS sequence"/>
</dbReference>
<keyword evidence="2" id="KW-1185">Reference proteome</keyword>
<proteinExistence type="predicted"/>
<organism evidence="1 2">
    <name type="scientific">Tubulinosema ratisbonensis</name>
    <dbReference type="NCBI Taxonomy" id="291195"/>
    <lineage>
        <taxon>Eukaryota</taxon>
        <taxon>Fungi</taxon>
        <taxon>Fungi incertae sedis</taxon>
        <taxon>Microsporidia</taxon>
        <taxon>Tubulinosematoidea</taxon>
        <taxon>Tubulinosematidae</taxon>
        <taxon>Tubulinosema</taxon>
    </lineage>
</organism>
<reference evidence="1 2" key="1">
    <citation type="submission" date="2018-10" db="EMBL/GenBank/DDBJ databases">
        <title>Draft genome sequence of the microsporidian Tubulinosema ratisbonensis.</title>
        <authorList>
            <person name="Polonais V."/>
            <person name="Peyretaillade E."/>
            <person name="Niehus S."/>
            <person name="Wawrzyniak I."/>
            <person name="Franchet A."/>
            <person name="Gaspin C."/>
            <person name="Reichstadt M."/>
            <person name="Belser C."/>
            <person name="Labadie K."/>
            <person name="Delbac F."/>
            <person name="Ferrandon D."/>
        </authorList>
    </citation>
    <scope>NUCLEOTIDE SEQUENCE [LARGE SCALE GENOMIC DNA]</scope>
    <source>
        <strain evidence="1 2">Franzen</strain>
    </source>
</reference>
<name>A0A437AQK9_9MICR</name>
<gene>
    <name evidence="1" type="ORF">TUBRATIS_000500</name>
</gene>
<protein>
    <submittedName>
        <fullName evidence="1">Uncharacterized protein</fullName>
    </submittedName>
</protein>
<comment type="caution">
    <text evidence="1">The sequence shown here is derived from an EMBL/GenBank/DDBJ whole genome shotgun (WGS) entry which is preliminary data.</text>
</comment>
<dbReference type="VEuPathDB" id="MicrosporidiaDB:TUBRATIS_000500"/>
<accession>A0A437AQK9</accession>